<keyword evidence="4 6" id="KW-1133">Transmembrane helix</keyword>
<dbReference type="AlphaFoldDB" id="A0A9W5US73"/>
<sequence>MANTLLMAAVGRVPDLRLIRLAGATRRQVIWLVAAESALVVLIGALLGGAVAFVGLLSIRAGLAEQAGVPVDLVVPWSVVGGRWSVVGGRWSVVGGVVGLCLLLAVLASALPTWRSLRHQPARSPVDVVA</sequence>
<comment type="subcellular location">
    <subcellularLocation>
        <location evidence="1">Cell membrane</location>
        <topology evidence="1">Multi-pass membrane protein</topology>
    </subcellularLocation>
</comment>
<accession>A0A9W5US73</accession>
<dbReference type="Pfam" id="PF02687">
    <property type="entry name" value="FtsX"/>
    <property type="match status" value="1"/>
</dbReference>
<evidence type="ECO:0000256" key="5">
    <source>
        <dbReference type="ARBA" id="ARBA00023136"/>
    </source>
</evidence>
<evidence type="ECO:0000313" key="8">
    <source>
        <dbReference type="EMBL" id="GIJ34799.1"/>
    </source>
</evidence>
<keyword evidence="5 6" id="KW-0472">Membrane</keyword>
<evidence type="ECO:0000256" key="3">
    <source>
        <dbReference type="ARBA" id="ARBA00022692"/>
    </source>
</evidence>
<feature type="transmembrane region" description="Helical" evidence="6">
    <location>
        <begin position="29"/>
        <end position="59"/>
    </location>
</feature>
<dbReference type="GO" id="GO:0005886">
    <property type="term" value="C:plasma membrane"/>
    <property type="evidence" value="ECO:0007669"/>
    <property type="project" value="UniProtKB-SubCell"/>
</dbReference>
<dbReference type="InterPro" id="IPR003838">
    <property type="entry name" value="ABC3_permease_C"/>
</dbReference>
<dbReference type="EMBL" id="BOPD01000024">
    <property type="protein sequence ID" value="GIJ34799.1"/>
    <property type="molecule type" value="Genomic_DNA"/>
</dbReference>
<reference evidence="8" key="1">
    <citation type="submission" date="2021-01" db="EMBL/GenBank/DDBJ databases">
        <title>Whole genome shotgun sequence of Verrucosispora sediminis NBRC 107745.</title>
        <authorList>
            <person name="Komaki H."/>
            <person name="Tamura T."/>
        </authorList>
    </citation>
    <scope>NUCLEOTIDE SEQUENCE</scope>
    <source>
        <strain evidence="8">NBRC 107745</strain>
    </source>
</reference>
<name>A0A9W5US73_9ACTN</name>
<dbReference type="RefSeq" id="WP_232511416.1">
    <property type="nucleotide sequence ID" value="NZ_BOPD01000024.1"/>
</dbReference>
<protein>
    <recommendedName>
        <fullName evidence="7">ABC3 transporter permease C-terminal domain-containing protein</fullName>
    </recommendedName>
</protein>
<keyword evidence="3 6" id="KW-0812">Transmembrane</keyword>
<evidence type="ECO:0000256" key="4">
    <source>
        <dbReference type="ARBA" id="ARBA00022989"/>
    </source>
</evidence>
<feature type="domain" description="ABC3 transporter permease C-terminal" evidence="7">
    <location>
        <begin position="2"/>
        <end position="121"/>
    </location>
</feature>
<keyword evidence="9" id="KW-1185">Reference proteome</keyword>
<evidence type="ECO:0000256" key="6">
    <source>
        <dbReference type="SAM" id="Phobius"/>
    </source>
</evidence>
<keyword evidence="2" id="KW-1003">Cell membrane</keyword>
<evidence type="ECO:0000256" key="2">
    <source>
        <dbReference type="ARBA" id="ARBA00022475"/>
    </source>
</evidence>
<gene>
    <name evidence="8" type="ORF">Vse01_39470</name>
</gene>
<dbReference type="Proteomes" id="UP000607311">
    <property type="component" value="Unassembled WGS sequence"/>
</dbReference>
<evidence type="ECO:0000313" key="9">
    <source>
        <dbReference type="Proteomes" id="UP000607311"/>
    </source>
</evidence>
<organism evidence="8 9">
    <name type="scientific">Micromonospora sediminimaris</name>
    <dbReference type="NCBI Taxonomy" id="547162"/>
    <lineage>
        <taxon>Bacteria</taxon>
        <taxon>Bacillati</taxon>
        <taxon>Actinomycetota</taxon>
        <taxon>Actinomycetes</taxon>
        <taxon>Micromonosporales</taxon>
        <taxon>Micromonosporaceae</taxon>
        <taxon>Micromonospora</taxon>
    </lineage>
</organism>
<feature type="transmembrane region" description="Helical" evidence="6">
    <location>
        <begin position="91"/>
        <end position="114"/>
    </location>
</feature>
<evidence type="ECO:0000259" key="7">
    <source>
        <dbReference type="Pfam" id="PF02687"/>
    </source>
</evidence>
<evidence type="ECO:0000256" key="1">
    <source>
        <dbReference type="ARBA" id="ARBA00004651"/>
    </source>
</evidence>
<comment type="caution">
    <text evidence="8">The sequence shown here is derived from an EMBL/GenBank/DDBJ whole genome shotgun (WGS) entry which is preliminary data.</text>
</comment>
<proteinExistence type="predicted"/>